<comment type="caution">
    <text evidence="1">The sequence shown here is derived from an EMBL/GenBank/DDBJ whole genome shotgun (WGS) entry which is preliminary data.</text>
</comment>
<evidence type="ECO:0000313" key="2">
    <source>
        <dbReference type="Proteomes" id="UP000054805"/>
    </source>
</evidence>
<gene>
    <name evidence="1" type="ORF">T4B_13006</name>
</gene>
<accession>A0A0V1GA29</accession>
<organism evidence="1 2">
    <name type="scientific">Trichinella pseudospiralis</name>
    <name type="common">Parasitic roundworm</name>
    <dbReference type="NCBI Taxonomy" id="6337"/>
    <lineage>
        <taxon>Eukaryota</taxon>
        <taxon>Metazoa</taxon>
        <taxon>Ecdysozoa</taxon>
        <taxon>Nematoda</taxon>
        <taxon>Enoplea</taxon>
        <taxon>Dorylaimia</taxon>
        <taxon>Trichinellida</taxon>
        <taxon>Trichinellidae</taxon>
        <taxon>Trichinella</taxon>
    </lineage>
</organism>
<name>A0A0V1GA29_TRIPS</name>
<evidence type="ECO:0000313" key="1">
    <source>
        <dbReference type="EMBL" id="KRY95140.1"/>
    </source>
</evidence>
<dbReference type="Proteomes" id="UP000054805">
    <property type="component" value="Unassembled WGS sequence"/>
</dbReference>
<reference evidence="1 2" key="1">
    <citation type="submission" date="2015-01" db="EMBL/GenBank/DDBJ databases">
        <title>Evolution of Trichinella species and genotypes.</title>
        <authorList>
            <person name="Korhonen P.K."/>
            <person name="Edoardo P."/>
            <person name="Giuseppe L.R."/>
            <person name="Gasser R.B."/>
        </authorList>
    </citation>
    <scope>NUCLEOTIDE SEQUENCE [LARGE SCALE GENOMIC DNA]</scope>
    <source>
        <strain evidence="1">ISS588</strain>
    </source>
</reference>
<protein>
    <submittedName>
        <fullName evidence="1">Uncharacterized protein</fullName>
    </submittedName>
</protein>
<sequence>MQSNTRKLLFSGSVTTTVASVLSKQRHVYQ</sequence>
<dbReference type="EMBL" id="JYDS01004482">
    <property type="protein sequence ID" value="KRY95140.1"/>
    <property type="molecule type" value="Genomic_DNA"/>
</dbReference>
<proteinExistence type="predicted"/>
<dbReference type="AlphaFoldDB" id="A0A0V1GA29"/>
<keyword evidence="2" id="KW-1185">Reference proteome</keyword>